<comment type="caution">
    <text evidence="2">The sequence shown here is derived from an EMBL/GenBank/DDBJ whole genome shotgun (WGS) entry which is preliminary data.</text>
</comment>
<dbReference type="InterPro" id="IPR059179">
    <property type="entry name" value="MLKL-like_MCAfunc"/>
</dbReference>
<name>A0A8H7CFL7_9AGAR</name>
<dbReference type="EMBL" id="JACAZH010000052">
    <property type="protein sequence ID" value="KAF7333673.1"/>
    <property type="molecule type" value="Genomic_DNA"/>
</dbReference>
<dbReference type="OrthoDB" id="1534087at2759"/>
<sequence>MRLKEGKELAKALRNVSDLIPIPFLSAFVNVGIRVLEACQEASAIEENVKDLQERIYNLVLVVVNSTIHEKTCPELCERIETLHCVLADILADLTKIKNRRKILLAFFRDLNKERVDKCVGRLNEALEKFQLASQLRTELRVEDVLVKLNSALLPQLDRIEAAMDKFSQPHNSPYPREEMPLPHRIFCGREYLVNEITSLLATESTSRVCITGVGGMGKPSVGLAVVESAIKKNIFLEKHVFWLRITAESYDTLGPLVAELDASKQRRLLLLDNFETPWLSGEDQTKVFQILVRLAKLPHIALLVTMTSGFTPQDIEWQHRPLAPLDPPAARDAFKRKYRDAAGGHELIADGPELDDLLASIGYIPLAITLIAASGGCLGISPDDLLRDWREEGTGMMSGNQTRSMDDTIRLSMERGVVRSNPEALELLAILSLLPAGTTGNNLDWWAPKLAASRRHGAVKTLRTAALIELQGNGRFATSRVFVRPTIQSYMAHQDRISTDVRNQVHDACYNFVLRHKSIPDDHKFKADLEALASEEINIQGLLMEIPVNALRPNAVDALIAFSLYQSWTKPSTVVASHALEVARAILDDPHVSDGKAAARRVAEAHHALGKSLLGLDQYEDACTHFEEAIARFKALPGGADLHSAGEASMDLLDTWMYIGTKSSSELESLAQEAQARLSYDETDKYHVARGLLAFGGFLRWSNCLNEALDPLSRAKTMFDDLRCPASTAECLYHMARSCAFYGGYAKALPIIKGAVEKADESGQVGLITKTLRVSAGYLILLRSYAEASAILTRFLSLSQTMGSPLAIAQGLELSAYYSGAIMDLPGARVAYQGAQMQFAKIKSTWLGSDGVDRCLDNLRMLESVTEMDEIIFSELMTPVPWDQRRDSRKSGNASTRSASATAIHTPDATREKRM</sequence>
<feature type="region of interest" description="Disordered" evidence="1">
    <location>
        <begin position="884"/>
        <end position="916"/>
    </location>
</feature>
<organism evidence="2 3">
    <name type="scientific">Mycena sanguinolenta</name>
    <dbReference type="NCBI Taxonomy" id="230812"/>
    <lineage>
        <taxon>Eukaryota</taxon>
        <taxon>Fungi</taxon>
        <taxon>Dikarya</taxon>
        <taxon>Basidiomycota</taxon>
        <taxon>Agaricomycotina</taxon>
        <taxon>Agaricomycetes</taxon>
        <taxon>Agaricomycetidae</taxon>
        <taxon>Agaricales</taxon>
        <taxon>Marasmiineae</taxon>
        <taxon>Mycenaceae</taxon>
        <taxon>Mycena</taxon>
    </lineage>
</organism>
<evidence type="ECO:0008006" key="4">
    <source>
        <dbReference type="Google" id="ProtNLM"/>
    </source>
</evidence>
<keyword evidence="3" id="KW-1185">Reference proteome</keyword>
<gene>
    <name evidence="2" type="ORF">MSAN_02410400</name>
</gene>
<proteinExistence type="predicted"/>
<dbReference type="InterPro" id="IPR027417">
    <property type="entry name" value="P-loop_NTPase"/>
</dbReference>
<dbReference type="InterPro" id="IPR036537">
    <property type="entry name" value="Adaptor_Cbl_N_dom_sf"/>
</dbReference>
<reference evidence="2" key="1">
    <citation type="submission" date="2020-05" db="EMBL/GenBank/DDBJ databases">
        <title>Mycena genomes resolve the evolution of fungal bioluminescence.</title>
        <authorList>
            <person name="Tsai I.J."/>
        </authorList>
    </citation>
    <scope>NUCLEOTIDE SEQUENCE</scope>
    <source>
        <strain evidence="2">160909Yilan</strain>
    </source>
</reference>
<evidence type="ECO:0000313" key="2">
    <source>
        <dbReference type="EMBL" id="KAF7333673.1"/>
    </source>
</evidence>
<dbReference type="Gene3D" id="3.40.50.300">
    <property type="entry name" value="P-loop containing nucleotide triphosphate hydrolases"/>
    <property type="match status" value="1"/>
</dbReference>
<dbReference type="Gene3D" id="1.25.40.10">
    <property type="entry name" value="Tetratricopeptide repeat domain"/>
    <property type="match status" value="1"/>
</dbReference>
<dbReference type="Proteomes" id="UP000623467">
    <property type="component" value="Unassembled WGS sequence"/>
</dbReference>
<evidence type="ECO:0000256" key="1">
    <source>
        <dbReference type="SAM" id="MobiDB-lite"/>
    </source>
</evidence>
<protein>
    <recommendedName>
        <fullName evidence="4">NB-ARC domain-containing protein</fullName>
    </recommendedName>
</protein>
<dbReference type="CDD" id="cd21037">
    <property type="entry name" value="MLKL_NTD"/>
    <property type="match status" value="1"/>
</dbReference>
<evidence type="ECO:0000313" key="3">
    <source>
        <dbReference type="Proteomes" id="UP000623467"/>
    </source>
</evidence>
<dbReference type="SUPFAM" id="SSF48452">
    <property type="entry name" value="TPR-like"/>
    <property type="match status" value="1"/>
</dbReference>
<dbReference type="GO" id="GO:0007166">
    <property type="term" value="P:cell surface receptor signaling pathway"/>
    <property type="evidence" value="ECO:0007669"/>
    <property type="project" value="InterPro"/>
</dbReference>
<dbReference type="AlphaFoldDB" id="A0A8H7CFL7"/>
<dbReference type="InterPro" id="IPR011990">
    <property type="entry name" value="TPR-like_helical_dom_sf"/>
</dbReference>
<dbReference type="SUPFAM" id="SSF52540">
    <property type="entry name" value="P-loop containing nucleoside triphosphate hydrolases"/>
    <property type="match status" value="1"/>
</dbReference>
<dbReference type="Gene3D" id="1.20.930.20">
    <property type="entry name" value="Adaptor protein Cbl, N-terminal domain"/>
    <property type="match status" value="1"/>
</dbReference>
<accession>A0A8H7CFL7</accession>
<feature type="compositionally biased region" description="Polar residues" evidence="1">
    <location>
        <begin position="892"/>
        <end position="904"/>
    </location>
</feature>